<dbReference type="AlphaFoldDB" id="A0AA86TRC0"/>
<evidence type="ECO:0000313" key="3">
    <source>
        <dbReference type="Proteomes" id="UP001642409"/>
    </source>
</evidence>
<accession>A0AA86TRC0</accession>
<dbReference type="EMBL" id="CAXDID020000082">
    <property type="protein sequence ID" value="CAL6019051.1"/>
    <property type="molecule type" value="Genomic_DNA"/>
</dbReference>
<evidence type="ECO:0008006" key="4">
    <source>
        <dbReference type="Google" id="ProtNLM"/>
    </source>
</evidence>
<dbReference type="InterPro" id="IPR017943">
    <property type="entry name" value="Bactericidal_perm-incr_a/b_dom"/>
</dbReference>
<evidence type="ECO:0000313" key="2">
    <source>
        <dbReference type="EMBL" id="CAL6019051.1"/>
    </source>
</evidence>
<organism evidence="1">
    <name type="scientific">Hexamita inflata</name>
    <dbReference type="NCBI Taxonomy" id="28002"/>
    <lineage>
        <taxon>Eukaryota</taxon>
        <taxon>Metamonada</taxon>
        <taxon>Diplomonadida</taxon>
        <taxon>Hexamitidae</taxon>
        <taxon>Hexamitinae</taxon>
        <taxon>Hexamita</taxon>
    </lineage>
</organism>
<gene>
    <name evidence="1" type="ORF">HINF_LOCUS13904</name>
    <name evidence="2" type="ORF">HINF_LOCUS26761</name>
</gene>
<proteinExistence type="predicted"/>
<reference evidence="1" key="1">
    <citation type="submission" date="2023-06" db="EMBL/GenBank/DDBJ databases">
        <authorList>
            <person name="Kurt Z."/>
        </authorList>
    </citation>
    <scope>NUCLEOTIDE SEQUENCE</scope>
</reference>
<comment type="caution">
    <text evidence="1">The sequence shown here is derived from an EMBL/GenBank/DDBJ whole genome shotgun (WGS) entry which is preliminary data.</text>
</comment>
<keyword evidence="3" id="KW-1185">Reference proteome</keyword>
<dbReference type="EMBL" id="CATOUU010000367">
    <property type="protein sequence ID" value="CAI9926259.1"/>
    <property type="molecule type" value="Genomic_DNA"/>
</dbReference>
<evidence type="ECO:0000313" key="1">
    <source>
        <dbReference type="EMBL" id="CAI9926259.1"/>
    </source>
</evidence>
<protein>
    <recommendedName>
        <fullName evidence="4">BPI-like protein</fullName>
    </recommendedName>
</protein>
<dbReference type="Proteomes" id="UP001642409">
    <property type="component" value="Unassembled WGS sequence"/>
</dbReference>
<name>A0AA86TRC0_9EUKA</name>
<dbReference type="Gene3D" id="3.15.10.10">
    <property type="entry name" value="Bactericidal permeability-increasing protein, domain 1"/>
    <property type="match status" value="1"/>
</dbReference>
<dbReference type="GO" id="GO:0008289">
    <property type="term" value="F:lipid binding"/>
    <property type="evidence" value="ECO:0007669"/>
    <property type="project" value="InterPro"/>
</dbReference>
<reference evidence="2 3" key="2">
    <citation type="submission" date="2024-07" db="EMBL/GenBank/DDBJ databases">
        <authorList>
            <person name="Akdeniz Z."/>
        </authorList>
    </citation>
    <scope>NUCLEOTIDE SEQUENCE [LARGE SCALE GENOMIC DNA]</scope>
</reference>
<dbReference type="SUPFAM" id="SSF55394">
    <property type="entry name" value="Bactericidal permeability-increasing protein, BPI"/>
    <property type="match status" value="1"/>
</dbReference>
<sequence>MLVFVVQLSECIPSMFTNEVTQNNTNLKITLTKLGVRSFINSCIKNIVEMASRINFPDMSGSIGPFNVQISDIAFTDIQVNNFDFILAKASSIQVNQIDVHAEFTLKVVQNSWPYTQVNTRASINIQNAGIRTIAIFKESQDCPGHLEFNTENFVLDFERFSFQSDIYLADMLAPMFGEFFKQFLTAPLVRAFENRVNLYLQSYRGQIEFGNDIADQRLFKMDIDPQYISVQMSGLSSYYQEKYASMKKLQENYSNDEINYAVGKAVFCQIFDSAFGDEAQQLIIVNLGISVLIKNELYTFKVQPEFGFIESEMNEERRVMLLKLTSGNEELDQKLNAKPYYIFDAIFVGNVRTVYRDEAVVLFAEFE</sequence>